<evidence type="ECO:0008006" key="4">
    <source>
        <dbReference type="Google" id="ProtNLM"/>
    </source>
</evidence>
<feature type="transmembrane region" description="Helical" evidence="1">
    <location>
        <begin position="55"/>
        <end position="75"/>
    </location>
</feature>
<feature type="transmembrane region" description="Helical" evidence="1">
    <location>
        <begin position="134"/>
        <end position="154"/>
    </location>
</feature>
<feature type="transmembrane region" description="Helical" evidence="1">
    <location>
        <begin position="96"/>
        <end position="122"/>
    </location>
</feature>
<organism evidence="2 3">
    <name type="scientific">Staphylococcus canis</name>
    <dbReference type="NCBI Taxonomy" id="2724942"/>
    <lineage>
        <taxon>Bacteria</taxon>
        <taxon>Bacillati</taxon>
        <taxon>Bacillota</taxon>
        <taxon>Bacilli</taxon>
        <taxon>Bacillales</taxon>
        <taxon>Staphylococcaceae</taxon>
        <taxon>Staphylococcus</taxon>
    </lineage>
</organism>
<keyword evidence="1" id="KW-0472">Membrane</keyword>
<name>A0ABS0TAL0_9STAP</name>
<evidence type="ECO:0000256" key="1">
    <source>
        <dbReference type="SAM" id="Phobius"/>
    </source>
</evidence>
<evidence type="ECO:0000313" key="3">
    <source>
        <dbReference type="Proteomes" id="UP000751852"/>
    </source>
</evidence>
<sequence length="239" mass="27022">MRQTIAFFTYYMKMLMKDKITLMWNVLFPLVLALMGVFSQNVHHMSLTDKQSYIFMFWAFAIVMIYINGIGTQFATIRQHGLLKSFYSLSGKKLPFLIAIILSQIVVGVTTIALLAIVLGTYLDILSFKLLLQLLLYGIIIIPLAPAFLFIAFLPVKSESLTTITSILAIIMFFIAGSTNNRFLGLEWLNPVYFFRKLALGLSNFSINDVSIIAVYIIYIIIGIMSLVKIDINSKSSRT</sequence>
<keyword evidence="1" id="KW-0812">Transmembrane</keyword>
<protein>
    <recommendedName>
        <fullName evidence="4">ABC transporter permease</fullName>
    </recommendedName>
</protein>
<dbReference type="Proteomes" id="UP000751852">
    <property type="component" value="Unassembled WGS sequence"/>
</dbReference>
<reference evidence="2 3" key="1">
    <citation type="submission" date="2020-04" db="EMBL/GenBank/DDBJ databases">
        <title>Staphylococcus species from domestic dog.</title>
        <authorList>
            <person name="Paterson G.K."/>
        </authorList>
    </citation>
    <scope>NUCLEOTIDE SEQUENCE [LARGE SCALE GENOMIC DNA]</scope>
    <source>
        <strain evidence="2 3">H16/1A</strain>
    </source>
</reference>
<keyword evidence="3" id="KW-1185">Reference proteome</keyword>
<comment type="caution">
    <text evidence="2">The sequence shown here is derived from an EMBL/GenBank/DDBJ whole genome shotgun (WGS) entry which is preliminary data.</text>
</comment>
<keyword evidence="1" id="KW-1133">Transmembrane helix</keyword>
<evidence type="ECO:0000313" key="2">
    <source>
        <dbReference type="EMBL" id="MBI5975780.1"/>
    </source>
</evidence>
<accession>A0ABS0TAL0</accession>
<gene>
    <name evidence="2" type="ORF">HHH54_09230</name>
</gene>
<feature type="transmembrane region" description="Helical" evidence="1">
    <location>
        <begin position="210"/>
        <end position="228"/>
    </location>
</feature>
<proteinExistence type="predicted"/>
<dbReference type="EMBL" id="JABANU010000026">
    <property type="protein sequence ID" value="MBI5975780.1"/>
    <property type="molecule type" value="Genomic_DNA"/>
</dbReference>
<feature type="transmembrane region" description="Helical" evidence="1">
    <location>
        <begin position="161"/>
        <end position="179"/>
    </location>
</feature>
<dbReference type="RefSeq" id="WP_198618553.1">
    <property type="nucleotide sequence ID" value="NZ_JABANU010000026.1"/>
</dbReference>